<sequence>MRSFYNLHGFLKRLAACTAVHDHQCPKFSTKSIHFLKPHKPNNRIPRKNTKNHPKSTSKQQLLDPKTYMRETITNIYKILKYSTWDSAKEQLQNLSIRWDSYTVSQVLKTHPPMEKSWLFFNWVAGFKGFKHDQFTYTTMLDIFGEARRVSSMTHVFKQMQEKGIKIDAVTYTSLMHWLSNAGDVDGAVQTWEEMRAQGCAPTVVSYTAYMKILFGDNRVKEATDVYREMIQCGCSPTCHTYTVLMDYLIGSGKCKEALDIFGKMQDAGIQPDKAACNILVQKLCKAGDTWTLNHILLFMKENRLALRYPVFLEAVGTFKIVGESDSLLRQVHPYFFVDSGNQEASEFRTPAADALVTIDEGLVLILLKKENLVAIDRLLAGNGEKKIRLDSAITSTIIEVNCGHCRLDGALLAFEYSVKMGIILERNAYLALVGALIRSKSFPKVVEIVVEMIRAGYSLGIYFSALLIHRLGRARRTPCAAKIFNLLPDDHRCTATYTALIGAYFSAGSADKGLQIFEAMQGEGFRPFLGTYNVLLAGLQKCGRVREAEMYRKEKKSLQADGEFQDAVPVEQKICDFLFAGDVVS</sequence>
<evidence type="ECO:0000313" key="6">
    <source>
        <dbReference type="Proteomes" id="UP000290289"/>
    </source>
</evidence>
<dbReference type="InterPro" id="IPR002885">
    <property type="entry name" value="PPR_rpt"/>
</dbReference>
<dbReference type="AlphaFoldDB" id="A0A498HZZ4"/>
<feature type="compositionally biased region" description="Basic residues" evidence="4">
    <location>
        <begin position="38"/>
        <end position="56"/>
    </location>
</feature>
<feature type="repeat" description="PPR" evidence="3">
    <location>
        <begin position="133"/>
        <end position="167"/>
    </location>
</feature>
<keyword evidence="6" id="KW-1185">Reference proteome</keyword>
<accession>A0A498HZZ4</accession>
<dbReference type="NCBIfam" id="TIGR00756">
    <property type="entry name" value="PPR"/>
    <property type="match status" value="5"/>
</dbReference>
<feature type="repeat" description="PPR" evidence="3">
    <location>
        <begin position="203"/>
        <end position="237"/>
    </location>
</feature>
<dbReference type="Pfam" id="PF13041">
    <property type="entry name" value="PPR_2"/>
    <property type="match status" value="1"/>
</dbReference>
<comment type="similarity">
    <text evidence="1">Belongs to the PPR family. P subfamily.</text>
</comment>
<dbReference type="Gene3D" id="1.25.40.10">
    <property type="entry name" value="Tetratricopeptide repeat domain"/>
    <property type="match status" value="4"/>
</dbReference>
<dbReference type="PANTHER" id="PTHR47447">
    <property type="entry name" value="OS03G0856100 PROTEIN"/>
    <property type="match status" value="1"/>
</dbReference>
<dbReference type="InterPro" id="IPR011990">
    <property type="entry name" value="TPR-like_helical_dom_sf"/>
</dbReference>
<protein>
    <recommendedName>
        <fullName evidence="7">Pentacotripeptide-repeat region of PRORP domain-containing protein</fullName>
    </recommendedName>
</protein>
<dbReference type="EMBL" id="RDQH01000341">
    <property type="protein sequence ID" value="RXH75205.1"/>
    <property type="molecule type" value="Genomic_DNA"/>
</dbReference>
<evidence type="ECO:0008006" key="7">
    <source>
        <dbReference type="Google" id="ProtNLM"/>
    </source>
</evidence>
<comment type="caution">
    <text evidence="5">The sequence shown here is derived from an EMBL/GenBank/DDBJ whole genome shotgun (WGS) entry which is preliminary data.</text>
</comment>
<name>A0A498HZZ4_MALDO</name>
<evidence type="ECO:0000313" key="5">
    <source>
        <dbReference type="EMBL" id="RXH75205.1"/>
    </source>
</evidence>
<dbReference type="PROSITE" id="PS51375">
    <property type="entry name" value="PPR"/>
    <property type="match status" value="5"/>
</dbReference>
<organism evidence="5 6">
    <name type="scientific">Malus domestica</name>
    <name type="common">Apple</name>
    <name type="synonym">Pyrus malus</name>
    <dbReference type="NCBI Taxonomy" id="3750"/>
    <lineage>
        <taxon>Eukaryota</taxon>
        <taxon>Viridiplantae</taxon>
        <taxon>Streptophyta</taxon>
        <taxon>Embryophyta</taxon>
        <taxon>Tracheophyta</taxon>
        <taxon>Spermatophyta</taxon>
        <taxon>Magnoliopsida</taxon>
        <taxon>eudicotyledons</taxon>
        <taxon>Gunneridae</taxon>
        <taxon>Pentapetalae</taxon>
        <taxon>rosids</taxon>
        <taxon>fabids</taxon>
        <taxon>Rosales</taxon>
        <taxon>Rosaceae</taxon>
        <taxon>Amygdaloideae</taxon>
        <taxon>Maleae</taxon>
        <taxon>Malus</taxon>
    </lineage>
</organism>
<dbReference type="Pfam" id="PF13812">
    <property type="entry name" value="PPR_3"/>
    <property type="match status" value="2"/>
</dbReference>
<dbReference type="SMR" id="A0A498HZZ4"/>
<feature type="repeat" description="PPR" evidence="3">
    <location>
        <begin position="238"/>
        <end position="272"/>
    </location>
</feature>
<dbReference type="Proteomes" id="UP000290289">
    <property type="component" value="Chromosome 15"/>
</dbReference>
<feature type="repeat" description="PPR" evidence="3">
    <location>
        <begin position="494"/>
        <end position="528"/>
    </location>
</feature>
<feature type="repeat" description="PPR" evidence="3">
    <location>
        <begin position="168"/>
        <end position="202"/>
    </location>
</feature>
<evidence type="ECO:0000256" key="4">
    <source>
        <dbReference type="SAM" id="MobiDB-lite"/>
    </source>
</evidence>
<evidence type="ECO:0000256" key="1">
    <source>
        <dbReference type="ARBA" id="ARBA00007626"/>
    </source>
</evidence>
<feature type="region of interest" description="Disordered" evidence="4">
    <location>
        <begin position="38"/>
        <end position="62"/>
    </location>
</feature>
<evidence type="ECO:0000256" key="3">
    <source>
        <dbReference type="PROSITE-ProRule" id="PRU00708"/>
    </source>
</evidence>
<evidence type="ECO:0000256" key="2">
    <source>
        <dbReference type="ARBA" id="ARBA00022737"/>
    </source>
</evidence>
<reference evidence="5 6" key="1">
    <citation type="submission" date="2018-10" db="EMBL/GenBank/DDBJ databases">
        <title>A high-quality apple genome assembly.</title>
        <authorList>
            <person name="Hu J."/>
        </authorList>
    </citation>
    <scope>NUCLEOTIDE SEQUENCE [LARGE SCALE GENOMIC DNA]</scope>
    <source>
        <strain evidence="6">cv. HFTH1</strain>
        <tissue evidence="5">Young leaf</tissue>
    </source>
</reference>
<dbReference type="PANTHER" id="PTHR47447:SF27">
    <property type="entry name" value="PENTACOTRIPEPTIDE-REPEAT REGION OF PRORP DOMAIN-CONTAINING PROTEIN"/>
    <property type="match status" value="1"/>
</dbReference>
<proteinExistence type="inferred from homology"/>
<gene>
    <name evidence="5" type="ORF">DVH24_029926</name>
</gene>
<keyword evidence="2" id="KW-0677">Repeat</keyword>
<dbReference type="STRING" id="3750.A0A498HZZ4"/>